<dbReference type="STRING" id="1561.NPD11_405"/>
<dbReference type="RefSeq" id="WP_039316962.1">
    <property type="nucleotide sequence ID" value="NZ_CP006905.1"/>
</dbReference>
<dbReference type="GO" id="GO:0030153">
    <property type="term" value="P:bacteriocin immunity"/>
    <property type="evidence" value="ECO:0007669"/>
    <property type="project" value="InterPro"/>
</dbReference>
<evidence type="ECO:0000313" key="1">
    <source>
        <dbReference type="EMBL" id="AIY84903.1"/>
    </source>
</evidence>
<reference evidence="1 2" key="1">
    <citation type="journal article" date="2015" name="Infect. Genet. Evol.">
        <title>Genomic sequences of six botulinum neurotoxin-producing strains representing three clostridial species illustrate the mobility and diversity of botulinum neurotoxin genes.</title>
        <authorList>
            <person name="Smith T.J."/>
            <person name="Hill K.K."/>
            <person name="Xie G."/>
            <person name="Foley B.T."/>
            <person name="Williamson C.H."/>
            <person name="Foster J.T."/>
            <person name="Johnson S.L."/>
            <person name="Chertkov O."/>
            <person name="Teshima H."/>
            <person name="Gibbons H.S."/>
            <person name="Johnsky L.A."/>
            <person name="Karavis M.A."/>
            <person name="Smith L.A."/>
        </authorList>
    </citation>
    <scope>NUCLEOTIDE SEQUENCE [LARGE SCALE GENOMIC DNA]</scope>
    <source>
        <strain evidence="1">Sullivan</strain>
    </source>
</reference>
<gene>
    <name evidence="1" type="ORF">U729_2624</name>
</gene>
<dbReference type="HOGENOM" id="CLU_166209_0_1_9"/>
<keyword evidence="2" id="KW-1185">Reference proteome</keyword>
<proteinExistence type="predicted"/>
<sequence length="90" mass="10512">MSRKKKRMLEENALLARAYDLILNKETAEDERIKLVEFKNAVEDRKDFELQTMKLARGLRLLALSKFNNKKNLSPEVGKLYMDISSTGFF</sequence>
<dbReference type="Pfam" id="PF08951">
    <property type="entry name" value="EntA_Immun"/>
    <property type="match status" value="1"/>
</dbReference>
<dbReference type="eggNOG" id="ENOG5033A3A">
    <property type="taxonomic scope" value="Bacteria"/>
</dbReference>
<name>A0A0A7FZ83_9CLOT</name>
<organism evidence="1 2">
    <name type="scientific">Clostridium baratii str. Sullivan</name>
    <dbReference type="NCBI Taxonomy" id="1415775"/>
    <lineage>
        <taxon>Bacteria</taxon>
        <taxon>Bacillati</taxon>
        <taxon>Bacillota</taxon>
        <taxon>Clostridia</taxon>
        <taxon>Eubacteriales</taxon>
        <taxon>Clostridiaceae</taxon>
        <taxon>Clostridium</taxon>
    </lineage>
</organism>
<evidence type="ECO:0000313" key="2">
    <source>
        <dbReference type="Proteomes" id="UP000030635"/>
    </source>
</evidence>
<protein>
    <submittedName>
        <fullName evidence="1">Enterocin A Immunity family protein</fullName>
    </submittedName>
</protein>
<dbReference type="AlphaFoldDB" id="A0A0A7FZ83"/>
<dbReference type="CDD" id="cd21059">
    <property type="entry name" value="LciA-like"/>
    <property type="match status" value="1"/>
</dbReference>
<dbReference type="EMBL" id="CP006905">
    <property type="protein sequence ID" value="AIY84903.1"/>
    <property type="molecule type" value="Genomic_DNA"/>
</dbReference>
<dbReference type="KEGG" id="cbv:U729_2624"/>
<dbReference type="InterPro" id="IPR015046">
    <property type="entry name" value="LciA_Immunity-like"/>
</dbReference>
<accession>A0A0A7FZ83</accession>
<dbReference type="Proteomes" id="UP000030635">
    <property type="component" value="Chromosome"/>
</dbReference>